<keyword evidence="2" id="KW-0479">Metal-binding</keyword>
<dbReference type="InterPro" id="IPR001279">
    <property type="entry name" value="Metallo-B-lactamas"/>
</dbReference>
<dbReference type="OrthoDB" id="9802248at2"/>
<reference evidence="6 7" key="1">
    <citation type="submission" date="2017-07" db="EMBL/GenBank/DDBJ databases">
        <title>Virgibacillus sp. LM2416.</title>
        <authorList>
            <person name="Tak E.J."/>
            <person name="Bae J.-W."/>
        </authorList>
    </citation>
    <scope>NUCLEOTIDE SEQUENCE [LARGE SCALE GENOMIC DNA]</scope>
    <source>
        <strain evidence="6 7">LM2416</strain>
    </source>
</reference>
<dbReference type="SUPFAM" id="SSF56281">
    <property type="entry name" value="Metallo-hydrolase/oxidoreductase"/>
    <property type="match status" value="1"/>
</dbReference>
<sequence>MKLERKSLGPLGTNCYLIYNETDALIIDPGGDAKEVIDFFKDKAYKPRAILLTHAHFDHIGAVDELRKRYQIDVYLHENESDWLLEPKKNGSILFTSTPITTRMAEHELNEGKMQIGSFTFDVLHTPGHSPGSVCFVFRDAGIIIGGDLLFNQGVGRTDLPGGDTKQLMESIRTKLYTLTDDMIVYPGHGPSTIIGEEKRVNPFVKG</sequence>
<dbReference type="GO" id="GO:0016787">
    <property type="term" value="F:hydrolase activity"/>
    <property type="evidence" value="ECO:0007669"/>
    <property type="project" value="UniProtKB-KW"/>
</dbReference>
<dbReference type="InterPro" id="IPR036866">
    <property type="entry name" value="RibonucZ/Hydroxyglut_hydro"/>
</dbReference>
<dbReference type="KEGG" id="vil:CFK37_14110"/>
<keyword evidence="7" id="KW-1185">Reference proteome</keyword>
<organism evidence="6 7">
    <name type="scientific">Virgibacillus phasianinus</name>
    <dbReference type="NCBI Taxonomy" id="2017483"/>
    <lineage>
        <taxon>Bacteria</taxon>
        <taxon>Bacillati</taxon>
        <taxon>Bacillota</taxon>
        <taxon>Bacilli</taxon>
        <taxon>Bacillales</taxon>
        <taxon>Bacillaceae</taxon>
        <taxon>Virgibacillus</taxon>
    </lineage>
</organism>
<comment type="cofactor">
    <cofactor evidence="1">
        <name>Zn(2+)</name>
        <dbReference type="ChEBI" id="CHEBI:29105"/>
    </cofactor>
</comment>
<dbReference type="RefSeq" id="WP_089062459.1">
    <property type="nucleotide sequence ID" value="NZ_CP022315.1"/>
</dbReference>
<evidence type="ECO:0000256" key="3">
    <source>
        <dbReference type="ARBA" id="ARBA00022801"/>
    </source>
</evidence>
<dbReference type="SMART" id="SM00849">
    <property type="entry name" value="Lactamase_B"/>
    <property type="match status" value="1"/>
</dbReference>
<dbReference type="PANTHER" id="PTHR46233:SF3">
    <property type="entry name" value="HYDROXYACYLGLUTATHIONE HYDROLASE GLOC"/>
    <property type="match status" value="1"/>
</dbReference>
<dbReference type="Proteomes" id="UP000198312">
    <property type="component" value="Chromosome"/>
</dbReference>
<dbReference type="EMBL" id="CP022315">
    <property type="protein sequence ID" value="ASK63200.1"/>
    <property type="molecule type" value="Genomic_DNA"/>
</dbReference>
<protein>
    <recommendedName>
        <fullName evidence="5">Metallo-beta-lactamase domain-containing protein</fullName>
    </recommendedName>
</protein>
<dbReference type="InterPro" id="IPR051453">
    <property type="entry name" value="MBL_Glyoxalase_II"/>
</dbReference>
<accession>A0A220U537</accession>
<evidence type="ECO:0000256" key="1">
    <source>
        <dbReference type="ARBA" id="ARBA00001947"/>
    </source>
</evidence>
<proteinExistence type="predicted"/>
<gene>
    <name evidence="6" type="ORF">CFK37_14110</name>
</gene>
<feature type="domain" description="Metallo-beta-lactamase" evidence="5">
    <location>
        <begin position="12"/>
        <end position="189"/>
    </location>
</feature>
<evidence type="ECO:0000313" key="7">
    <source>
        <dbReference type="Proteomes" id="UP000198312"/>
    </source>
</evidence>
<keyword evidence="4" id="KW-0862">Zinc</keyword>
<evidence type="ECO:0000313" key="6">
    <source>
        <dbReference type="EMBL" id="ASK63200.1"/>
    </source>
</evidence>
<name>A0A220U537_9BACI</name>
<dbReference type="Gene3D" id="3.60.15.10">
    <property type="entry name" value="Ribonuclease Z/Hydroxyacylglutathione hydrolase-like"/>
    <property type="match status" value="1"/>
</dbReference>
<dbReference type="Pfam" id="PF00753">
    <property type="entry name" value="Lactamase_B"/>
    <property type="match status" value="1"/>
</dbReference>
<dbReference type="PANTHER" id="PTHR46233">
    <property type="entry name" value="HYDROXYACYLGLUTATHIONE HYDROLASE GLOC"/>
    <property type="match status" value="1"/>
</dbReference>
<keyword evidence="3" id="KW-0378">Hydrolase</keyword>
<dbReference type="CDD" id="cd06262">
    <property type="entry name" value="metallo-hydrolase-like_MBL-fold"/>
    <property type="match status" value="1"/>
</dbReference>
<evidence type="ECO:0000256" key="4">
    <source>
        <dbReference type="ARBA" id="ARBA00022833"/>
    </source>
</evidence>
<evidence type="ECO:0000259" key="5">
    <source>
        <dbReference type="SMART" id="SM00849"/>
    </source>
</evidence>
<evidence type="ECO:0000256" key="2">
    <source>
        <dbReference type="ARBA" id="ARBA00022723"/>
    </source>
</evidence>
<dbReference type="AlphaFoldDB" id="A0A220U537"/>
<dbReference type="GO" id="GO:0046872">
    <property type="term" value="F:metal ion binding"/>
    <property type="evidence" value="ECO:0007669"/>
    <property type="project" value="UniProtKB-KW"/>
</dbReference>